<organism evidence="2 3">
    <name type="scientific">Hydnum rufescens UP504</name>
    <dbReference type="NCBI Taxonomy" id="1448309"/>
    <lineage>
        <taxon>Eukaryota</taxon>
        <taxon>Fungi</taxon>
        <taxon>Dikarya</taxon>
        <taxon>Basidiomycota</taxon>
        <taxon>Agaricomycotina</taxon>
        <taxon>Agaricomycetes</taxon>
        <taxon>Cantharellales</taxon>
        <taxon>Hydnaceae</taxon>
        <taxon>Hydnum</taxon>
    </lineage>
</organism>
<protein>
    <submittedName>
        <fullName evidence="2">Uncharacterized protein</fullName>
    </submittedName>
</protein>
<comment type="caution">
    <text evidence="2">The sequence shown here is derived from an EMBL/GenBank/DDBJ whole genome shotgun (WGS) entry which is preliminary data.</text>
</comment>
<dbReference type="Proteomes" id="UP000886523">
    <property type="component" value="Unassembled WGS sequence"/>
</dbReference>
<gene>
    <name evidence="2" type="ORF">BS47DRAFT_1354635</name>
</gene>
<reference evidence="2" key="1">
    <citation type="journal article" date="2020" name="Nat. Commun.">
        <title>Large-scale genome sequencing of mycorrhizal fungi provides insights into the early evolution of symbiotic traits.</title>
        <authorList>
            <person name="Miyauchi S."/>
            <person name="Kiss E."/>
            <person name="Kuo A."/>
            <person name="Drula E."/>
            <person name="Kohler A."/>
            <person name="Sanchez-Garcia M."/>
            <person name="Morin E."/>
            <person name="Andreopoulos B."/>
            <person name="Barry K.W."/>
            <person name="Bonito G."/>
            <person name="Buee M."/>
            <person name="Carver A."/>
            <person name="Chen C."/>
            <person name="Cichocki N."/>
            <person name="Clum A."/>
            <person name="Culley D."/>
            <person name="Crous P.W."/>
            <person name="Fauchery L."/>
            <person name="Girlanda M."/>
            <person name="Hayes R.D."/>
            <person name="Keri Z."/>
            <person name="LaButti K."/>
            <person name="Lipzen A."/>
            <person name="Lombard V."/>
            <person name="Magnuson J."/>
            <person name="Maillard F."/>
            <person name="Murat C."/>
            <person name="Nolan M."/>
            <person name="Ohm R.A."/>
            <person name="Pangilinan J."/>
            <person name="Pereira M.F."/>
            <person name="Perotto S."/>
            <person name="Peter M."/>
            <person name="Pfister S."/>
            <person name="Riley R."/>
            <person name="Sitrit Y."/>
            <person name="Stielow J.B."/>
            <person name="Szollosi G."/>
            <person name="Zifcakova L."/>
            <person name="Stursova M."/>
            <person name="Spatafora J.W."/>
            <person name="Tedersoo L."/>
            <person name="Vaario L.M."/>
            <person name="Yamada A."/>
            <person name="Yan M."/>
            <person name="Wang P."/>
            <person name="Xu J."/>
            <person name="Bruns T."/>
            <person name="Baldrian P."/>
            <person name="Vilgalys R."/>
            <person name="Dunand C."/>
            <person name="Henrissat B."/>
            <person name="Grigoriev I.V."/>
            <person name="Hibbett D."/>
            <person name="Nagy L.G."/>
            <person name="Martin F.M."/>
        </authorList>
    </citation>
    <scope>NUCLEOTIDE SEQUENCE</scope>
    <source>
        <strain evidence="2">UP504</strain>
    </source>
</reference>
<dbReference type="OrthoDB" id="16041at2759"/>
<dbReference type="EMBL" id="MU129186">
    <property type="protein sequence ID" value="KAF9504889.1"/>
    <property type="molecule type" value="Genomic_DNA"/>
</dbReference>
<keyword evidence="3" id="KW-1185">Reference proteome</keyword>
<sequence>MAHPPIPLPKVKKRARDEGERLDAAKRSIVEETGKQRVLLIEKEQELERLKKESKPQ</sequence>
<accession>A0A9P6AFP6</accession>
<dbReference type="AlphaFoldDB" id="A0A9P6AFP6"/>
<proteinExistence type="predicted"/>
<evidence type="ECO:0000313" key="3">
    <source>
        <dbReference type="Proteomes" id="UP000886523"/>
    </source>
</evidence>
<evidence type="ECO:0000313" key="2">
    <source>
        <dbReference type="EMBL" id="KAF9504889.1"/>
    </source>
</evidence>
<feature type="region of interest" description="Disordered" evidence="1">
    <location>
        <begin position="1"/>
        <end position="20"/>
    </location>
</feature>
<name>A0A9P6AFP6_9AGAM</name>
<evidence type="ECO:0000256" key="1">
    <source>
        <dbReference type="SAM" id="MobiDB-lite"/>
    </source>
</evidence>